<comment type="caution">
    <text evidence="1">The sequence shown here is derived from an EMBL/GenBank/DDBJ whole genome shotgun (WGS) entry which is preliminary data.</text>
</comment>
<dbReference type="Proteomes" id="UP000033636">
    <property type="component" value="Unassembled WGS sequence"/>
</dbReference>
<organism evidence="1 2">
    <name type="scientific">Thermoproteus sp. AZ2</name>
    <dbReference type="NCBI Taxonomy" id="1609232"/>
    <lineage>
        <taxon>Archaea</taxon>
        <taxon>Thermoproteota</taxon>
        <taxon>Thermoprotei</taxon>
        <taxon>Thermoproteales</taxon>
        <taxon>Thermoproteaceae</taxon>
        <taxon>Thermoproteus</taxon>
    </lineage>
</organism>
<evidence type="ECO:0000313" key="2">
    <source>
        <dbReference type="Proteomes" id="UP000033636"/>
    </source>
</evidence>
<gene>
    <name evidence="1" type="ORF">TU35_003105</name>
</gene>
<protein>
    <submittedName>
        <fullName evidence="1">Uncharacterized protein</fullName>
    </submittedName>
</protein>
<sequence length="122" mass="13859">MEVEYIARKYAEYLGGINVERALEALNARGGEGARRMLGVDAEEDGVDQLECRRAVALAEFYRERAKELMELYQELLSSGLPPADLAALRRNIREVKKAANFYRDLMRRCVAAGQSRHRPQS</sequence>
<accession>A0ACC6UZR7</accession>
<reference evidence="1" key="1">
    <citation type="submission" date="2024-07" db="EMBL/GenBank/DDBJ databases">
        <title>Metagenome and Metagenome-Assembled Genomes of Archaea from a hot spring from the geothermal field of Los Azufres, Mexico.</title>
        <authorList>
            <person name="Marin-Paredes R."/>
            <person name="Martinez-Romero E."/>
            <person name="Servin-Garciduenas L.E."/>
        </authorList>
    </citation>
    <scope>NUCLEOTIDE SEQUENCE</scope>
</reference>
<name>A0ACC6UZR7_9CREN</name>
<proteinExistence type="predicted"/>
<evidence type="ECO:0000313" key="1">
    <source>
        <dbReference type="EMBL" id="MFB6490230.1"/>
    </source>
</evidence>
<dbReference type="EMBL" id="JZWT02000006">
    <property type="protein sequence ID" value="MFB6490230.1"/>
    <property type="molecule type" value="Genomic_DNA"/>
</dbReference>